<dbReference type="Proteomes" id="UP000626220">
    <property type="component" value="Unassembled WGS sequence"/>
</dbReference>
<sequence length="266" mass="27849">MTTDWLGLAGRTCVVTGARGGLGLAISRAFLEAGANVMMLDLARGDADEGVPDALAAYASQVAFAPVDVGDVASVEAAFARCVEVVGAPSVLVNNAAMSSPAPLEALEMDAWQRQMNVNVGGYLRCAQAFRASRAAGAGAIVNIASIAGRNAQPRSGGYAMGKAAILMLSQQMAVEWGAEGIRTNSVSPGLFRTPLTERFYEDPQDRARREEVVPLRRIGAAEELADAVVYLGSARASYVNGAEIIVDGGFSQTLMSHIPRPYQKG</sequence>
<evidence type="ECO:0000313" key="2">
    <source>
        <dbReference type="EMBL" id="GHF44924.1"/>
    </source>
</evidence>
<dbReference type="Gene3D" id="3.40.50.720">
    <property type="entry name" value="NAD(P)-binding Rossmann-like Domain"/>
    <property type="match status" value="1"/>
</dbReference>
<dbReference type="EMBL" id="BNCJ01000003">
    <property type="protein sequence ID" value="GHF44924.1"/>
    <property type="molecule type" value="Genomic_DNA"/>
</dbReference>
<dbReference type="RefSeq" id="WP_189679508.1">
    <property type="nucleotide sequence ID" value="NZ_BNCJ01000003.1"/>
</dbReference>
<dbReference type="CDD" id="cd05233">
    <property type="entry name" value="SDR_c"/>
    <property type="match status" value="1"/>
</dbReference>
<dbReference type="SUPFAM" id="SSF51735">
    <property type="entry name" value="NAD(P)-binding Rossmann-fold domains"/>
    <property type="match status" value="1"/>
</dbReference>
<comment type="caution">
    <text evidence="2">The sequence shown here is derived from an EMBL/GenBank/DDBJ whole genome shotgun (WGS) entry which is preliminary data.</text>
</comment>
<keyword evidence="3" id="KW-1185">Reference proteome</keyword>
<dbReference type="PANTHER" id="PTHR42760">
    <property type="entry name" value="SHORT-CHAIN DEHYDROGENASES/REDUCTASES FAMILY MEMBER"/>
    <property type="match status" value="1"/>
</dbReference>
<dbReference type="PRINTS" id="PR00080">
    <property type="entry name" value="SDRFAMILY"/>
</dbReference>
<dbReference type="GO" id="GO:0030497">
    <property type="term" value="P:fatty acid elongation"/>
    <property type="evidence" value="ECO:0007669"/>
    <property type="project" value="TreeGrafter"/>
</dbReference>
<dbReference type="PRINTS" id="PR00081">
    <property type="entry name" value="GDHRDH"/>
</dbReference>
<evidence type="ECO:0000256" key="1">
    <source>
        <dbReference type="ARBA" id="ARBA00006484"/>
    </source>
</evidence>
<dbReference type="FunFam" id="3.40.50.720:FF:000084">
    <property type="entry name" value="Short-chain dehydrogenase reductase"/>
    <property type="match status" value="1"/>
</dbReference>
<gene>
    <name evidence="2" type="ORF">GCM10017056_15640</name>
</gene>
<dbReference type="InterPro" id="IPR036291">
    <property type="entry name" value="NAD(P)-bd_dom_sf"/>
</dbReference>
<dbReference type="AlphaFoldDB" id="A0A8J3GWW9"/>
<dbReference type="PANTHER" id="PTHR42760:SF123">
    <property type="entry name" value="OXIDOREDUCTASE"/>
    <property type="match status" value="1"/>
</dbReference>
<dbReference type="GO" id="GO:0016616">
    <property type="term" value="F:oxidoreductase activity, acting on the CH-OH group of donors, NAD or NADP as acceptor"/>
    <property type="evidence" value="ECO:0007669"/>
    <property type="project" value="TreeGrafter"/>
</dbReference>
<dbReference type="InterPro" id="IPR020904">
    <property type="entry name" value="Sc_DH/Rdtase_CS"/>
</dbReference>
<reference evidence="2" key="1">
    <citation type="journal article" date="2014" name="Int. J. Syst. Evol. Microbiol.">
        <title>Complete genome sequence of Corynebacterium casei LMG S-19264T (=DSM 44701T), isolated from a smear-ripened cheese.</title>
        <authorList>
            <consortium name="US DOE Joint Genome Institute (JGI-PGF)"/>
            <person name="Walter F."/>
            <person name="Albersmeier A."/>
            <person name="Kalinowski J."/>
            <person name="Ruckert C."/>
        </authorList>
    </citation>
    <scope>NUCLEOTIDE SEQUENCE</scope>
    <source>
        <strain evidence="2">KCTC 42650</strain>
    </source>
</reference>
<proteinExistence type="inferred from homology"/>
<comment type="similarity">
    <text evidence="1">Belongs to the short-chain dehydrogenases/reductases (SDR) family.</text>
</comment>
<evidence type="ECO:0000313" key="3">
    <source>
        <dbReference type="Proteomes" id="UP000626220"/>
    </source>
</evidence>
<dbReference type="PROSITE" id="PS00061">
    <property type="entry name" value="ADH_SHORT"/>
    <property type="match status" value="1"/>
</dbReference>
<name>A0A8J3GWW9_9RHOB</name>
<organism evidence="2 3">
    <name type="scientific">Seohaeicola zhoushanensis</name>
    <dbReference type="NCBI Taxonomy" id="1569283"/>
    <lineage>
        <taxon>Bacteria</taxon>
        <taxon>Pseudomonadati</taxon>
        <taxon>Pseudomonadota</taxon>
        <taxon>Alphaproteobacteria</taxon>
        <taxon>Rhodobacterales</taxon>
        <taxon>Roseobacteraceae</taxon>
        <taxon>Seohaeicola</taxon>
    </lineage>
</organism>
<protein>
    <submittedName>
        <fullName evidence="2">Oxidoreductase</fullName>
    </submittedName>
</protein>
<dbReference type="Pfam" id="PF13561">
    <property type="entry name" value="adh_short_C2"/>
    <property type="match status" value="1"/>
</dbReference>
<reference evidence="2" key="2">
    <citation type="submission" date="2020-09" db="EMBL/GenBank/DDBJ databases">
        <authorList>
            <person name="Sun Q."/>
            <person name="Kim S."/>
        </authorList>
    </citation>
    <scope>NUCLEOTIDE SEQUENCE</scope>
    <source>
        <strain evidence="2">KCTC 42650</strain>
    </source>
</reference>
<dbReference type="InterPro" id="IPR002347">
    <property type="entry name" value="SDR_fam"/>
</dbReference>
<accession>A0A8J3GWW9</accession>